<sequence>MLRELIDRVDTEIVKGREKWGSVDRTPVDLMIAVQEEIGEVAHAINHHEGADRVNQEIAQVIGILSRLYEMAK</sequence>
<dbReference type="SUPFAM" id="SSF101386">
    <property type="entry name" value="all-alpha NTP pyrophosphatases"/>
    <property type="match status" value="1"/>
</dbReference>
<evidence type="ECO:0008006" key="2">
    <source>
        <dbReference type="Google" id="ProtNLM"/>
    </source>
</evidence>
<evidence type="ECO:0000313" key="1">
    <source>
        <dbReference type="EMBL" id="GAH34291.1"/>
    </source>
</evidence>
<accession>X1ELP6</accession>
<name>X1ELP6_9ZZZZ</name>
<proteinExistence type="predicted"/>
<reference evidence="1" key="1">
    <citation type="journal article" date="2014" name="Front. Microbiol.">
        <title>High frequency of phylogenetically diverse reductive dehalogenase-homologous genes in deep subseafloor sedimentary metagenomes.</title>
        <authorList>
            <person name="Kawai M."/>
            <person name="Futagami T."/>
            <person name="Toyoda A."/>
            <person name="Takaki Y."/>
            <person name="Nishi S."/>
            <person name="Hori S."/>
            <person name="Arai W."/>
            <person name="Tsubouchi T."/>
            <person name="Morono Y."/>
            <person name="Uchiyama I."/>
            <person name="Ito T."/>
            <person name="Fujiyama A."/>
            <person name="Inagaki F."/>
            <person name="Takami H."/>
        </authorList>
    </citation>
    <scope>NUCLEOTIDE SEQUENCE</scope>
    <source>
        <strain evidence="1">Expedition CK06-06</strain>
    </source>
</reference>
<protein>
    <recommendedName>
        <fullName evidence="2">NTP pyrophosphohydrolase MazG putative catalytic core domain-containing protein</fullName>
    </recommendedName>
</protein>
<dbReference type="Gene3D" id="1.10.287.1080">
    <property type="entry name" value="MazG-like"/>
    <property type="match status" value="1"/>
</dbReference>
<organism evidence="1">
    <name type="scientific">marine sediment metagenome</name>
    <dbReference type="NCBI Taxonomy" id="412755"/>
    <lineage>
        <taxon>unclassified sequences</taxon>
        <taxon>metagenomes</taxon>
        <taxon>ecological metagenomes</taxon>
    </lineage>
</organism>
<gene>
    <name evidence="1" type="ORF">S03H2_15568</name>
</gene>
<dbReference type="AlphaFoldDB" id="X1ELP6"/>
<dbReference type="EMBL" id="BARU01007922">
    <property type="protein sequence ID" value="GAH34291.1"/>
    <property type="molecule type" value="Genomic_DNA"/>
</dbReference>
<comment type="caution">
    <text evidence="1">The sequence shown here is derived from an EMBL/GenBank/DDBJ whole genome shotgun (WGS) entry which is preliminary data.</text>
</comment>